<proteinExistence type="predicted"/>
<keyword evidence="2" id="KW-1185">Reference proteome</keyword>
<gene>
    <name evidence="1" type="ORF">BCM02_12327</name>
</gene>
<dbReference type="OrthoDB" id="2519897at2"/>
<dbReference type="RefSeq" id="WP_148933684.1">
    <property type="nucleotide sequence ID" value="NZ_VNHS01000023.1"/>
</dbReference>
<sequence>MYETSQKFKAGIYAPYRATTGRVTFDISDVTAASDVTSITTSSEAAISNKQQLINKKRTASSRLATLETDLFKLDGTFTFPDDTIANNGEMGFCSSVLSGADGTFASFPTLTFVFGTTHSSLGLTITFDAEEYATDFTVAAYAADNSVIATVNVTGNTDTLCTPIGQLYNYKKIIITIKKWCRSDRRARVLEVDFGVVRVYTDDNLVSMGLVEQIDLTSGELPSPEFTFTVDNSSREFNILNPTGFYRYLQERQQVIAEIGLDIGNGVYEYVPIGNYLLAEWRSDEGSMTATFTARTILDAMAEIEYENLVPKTGYTLYQMAVELFALCGVTDYSIDTALQGVSTLGLVERTNCKDILQMIALAGRAVVWVTRENVLTVRRLGAMGAAEDAVTLDNQYNEAQINLEKATGQVVVSYWTDLETAAEVTVAAPVKGDTLKLDGNTLINSAANAEAVANWILAQRGYRAAYRSNWRGNPAHELGDVITIENTYGADMKVFVTKNEINYAGYLSAKSEARGAVN</sequence>
<organism evidence="1 2">
    <name type="scientific">Paenibacillus methanolicus</name>
    <dbReference type="NCBI Taxonomy" id="582686"/>
    <lineage>
        <taxon>Bacteria</taxon>
        <taxon>Bacillati</taxon>
        <taxon>Bacillota</taxon>
        <taxon>Bacilli</taxon>
        <taxon>Bacillales</taxon>
        <taxon>Paenibacillaceae</taxon>
        <taxon>Paenibacillus</taxon>
    </lineage>
</organism>
<accession>A0A5S5BNH3</accession>
<dbReference type="Proteomes" id="UP000323257">
    <property type="component" value="Unassembled WGS sequence"/>
</dbReference>
<protein>
    <submittedName>
        <fullName evidence="1">Uncharacterized protein</fullName>
    </submittedName>
</protein>
<comment type="caution">
    <text evidence="1">The sequence shown here is derived from an EMBL/GenBank/DDBJ whole genome shotgun (WGS) entry which is preliminary data.</text>
</comment>
<dbReference type="EMBL" id="VNHS01000023">
    <property type="protein sequence ID" value="TYP67702.1"/>
    <property type="molecule type" value="Genomic_DNA"/>
</dbReference>
<dbReference type="AlphaFoldDB" id="A0A5S5BNH3"/>
<reference evidence="1 2" key="1">
    <citation type="submission" date="2019-07" db="EMBL/GenBank/DDBJ databases">
        <title>Genomic Encyclopedia of Type Strains, Phase III (KMG-III): the genomes of soil and plant-associated and newly described type strains.</title>
        <authorList>
            <person name="Whitman W."/>
        </authorList>
    </citation>
    <scope>NUCLEOTIDE SEQUENCE [LARGE SCALE GENOMIC DNA]</scope>
    <source>
        <strain evidence="1 2">BL24</strain>
    </source>
</reference>
<evidence type="ECO:0000313" key="1">
    <source>
        <dbReference type="EMBL" id="TYP67702.1"/>
    </source>
</evidence>
<evidence type="ECO:0000313" key="2">
    <source>
        <dbReference type="Proteomes" id="UP000323257"/>
    </source>
</evidence>
<name>A0A5S5BNH3_9BACL</name>